<dbReference type="Proteomes" id="UP000593567">
    <property type="component" value="Unassembled WGS sequence"/>
</dbReference>
<dbReference type="AlphaFoldDB" id="A0A7J7KNC9"/>
<comment type="caution">
    <text evidence="1">The sequence shown here is derived from an EMBL/GenBank/DDBJ whole genome shotgun (WGS) entry which is preliminary data.</text>
</comment>
<sequence length="78" mass="9102">MCSRCSLFTATNFFQVFIKMTLKLSSFLSVVLTFHLQNFMSNFLHLLTRFFDYKSIMKRSYEFVGIAVNSLKQLLGLS</sequence>
<organism evidence="1 2">
    <name type="scientific">Bugula neritina</name>
    <name type="common">Brown bryozoan</name>
    <name type="synonym">Sertularia neritina</name>
    <dbReference type="NCBI Taxonomy" id="10212"/>
    <lineage>
        <taxon>Eukaryota</taxon>
        <taxon>Metazoa</taxon>
        <taxon>Spiralia</taxon>
        <taxon>Lophotrochozoa</taxon>
        <taxon>Bryozoa</taxon>
        <taxon>Gymnolaemata</taxon>
        <taxon>Cheilostomatida</taxon>
        <taxon>Flustrina</taxon>
        <taxon>Buguloidea</taxon>
        <taxon>Bugulidae</taxon>
        <taxon>Bugula</taxon>
    </lineage>
</organism>
<accession>A0A7J7KNC9</accession>
<proteinExistence type="predicted"/>
<evidence type="ECO:0000313" key="1">
    <source>
        <dbReference type="EMBL" id="KAF6039674.1"/>
    </source>
</evidence>
<reference evidence="1" key="1">
    <citation type="submission" date="2020-06" db="EMBL/GenBank/DDBJ databases">
        <title>Draft genome of Bugula neritina, a colonial animal packing powerful symbionts and potential medicines.</title>
        <authorList>
            <person name="Rayko M."/>
        </authorList>
    </citation>
    <scope>NUCLEOTIDE SEQUENCE [LARGE SCALE GENOMIC DNA]</scope>
    <source>
        <strain evidence="1">Kwan_BN1</strain>
    </source>
</reference>
<keyword evidence="2" id="KW-1185">Reference proteome</keyword>
<gene>
    <name evidence="1" type="ORF">EB796_002017</name>
</gene>
<dbReference type="EMBL" id="VXIV02000224">
    <property type="protein sequence ID" value="KAF6039674.1"/>
    <property type="molecule type" value="Genomic_DNA"/>
</dbReference>
<evidence type="ECO:0000313" key="2">
    <source>
        <dbReference type="Proteomes" id="UP000593567"/>
    </source>
</evidence>
<name>A0A7J7KNC9_BUGNE</name>
<protein>
    <submittedName>
        <fullName evidence="1">Uncharacterized protein</fullName>
    </submittedName>
</protein>